<dbReference type="GeneID" id="110777358"/>
<feature type="region of interest" description="Disordered" evidence="2">
    <location>
        <begin position="136"/>
        <end position="162"/>
    </location>
</feature>
<dbReference type="RefSeq" id="XP_021837652.2">
    <property type="nucleotide sequence ID" value="XM_021981960.2"/>
</dbReference>
<accession>A0A9R0HV82</accession>
<feature type="compositionally biased region" description="Basic and acidic residues" evidence="2">
    <location>
        <begin position="42"/>
        <end position="59"/>
    </location>
</feature>
<dbReference type="Proteomes" id="UP000813463">
    <property type="component" value="Chromosome 6"/>
</dbReference>
<dbReference type="GO" id="GO:0009733">
    <property type="term" value="P:response to auxin"/>
    <property type="evidence" value="ECO:0007669"/>
    <property type="project" value="InterPro"/>
</dbReference>
<name>A0A9R0HV82_SPIOL</name>
<dbReference type="AlphaFoldDB" id="A0A9R0HV82"/>
<evidence type="ECO:0000313" key="3">
    <source>
        <dbReference type="Proteomes" id="UP000813463"/>
    </source>
</evidence>
<reference evidence="3" key="1">
    <citation type="journal article" date="2021" name="Nat. Commun.">
        <title>Genomic analyses provide insights into spinach domestication and the genetic basis of agronomic traits.</title>
        <authorList>
            <person name="Cai X."/>
            <person name="Sun X."/>
            <person name="Xu C."/>
            <person name="Sun H."/>
            <person name="Wang X."/>
            <person name="Ge C."/>
            <person name="Zhang Z."/>
            <person name="Wang Q."/>
            <person name="Fei Z."/>
            <person name="Jiao C."/>
            <person name="Wang Q."/>
        </authorList>
    </citation>
    <scope>NUCLEOTIDE SEQUENCE [LARGE SCALE GENOMIC DNA]</scope>
    <source>
        <strain evidence="3">cv. Varoflay</strain>
    </source>
</reference>
<organism evidence="3 4">
    <name type="scientific">Spinacia oleracea</name>
    <name type="common">Spinach</name>
    <dbReference type="NCBI Taxonomy" id="3562"/>
    <lineage>
        <taxon>Eukaryota</taxon>
        <taxon>Viridiplantae</taxon>
        <taxon>Streptophyta</taxon>
        <taxon>Embryophyta</taxon>
        <taxon>Tracheophyta</taxon>
        <taxon>Spermatophyta</taxon>
        <taxon>Magnoliopsida</taxon>
        <taxon>eudicotyledons</taxon>
        <taxon>Gunneridae</taxon>
        <taxon>Pentapetalae</taxon>
        <taxon>Caryophyllales</taxon>
        <taxon>Chenopodiaceae</taxon>
        <taxon>Chenopodioideae</taxon>
        <taxon>Anserineae</taxon>
        <taxon>Spinacia</taxon>
    </lineage>
</organism>
<dbReference type="PANTHER" id="PTHR31374">
    <property type="entry name" value="AUXIN-INDUCED PROTEIN-LIKE-RELATED"/>
    <property type="match status" value="1"/>
</dbReference>
<feature type="region of interest" description="Disordered" evidence="2">
    <location>
        <begin position="38"/>
        <end position="72"/>
    </location>
</feature>
<evidence type="ECO:0000313" key="4">
    <source>
        <dbReference type="RefSeq" id="XP_021837652.2"/>
    </source>
</evidence>
<dbReference type="KEGG" id="soe:110777358"/>
<feature type="compositionally biased region" description="Low complexity" evidence="2">
    <location>
        <begin position="152"/>
        <end position="162"/>
    </location>
</feature>
<dbReference type="PANTHER" id="PTHR31374:SF16">
    <property type="entry name" value="AUXIN-RESPONSIVE FAMILY PROTEIN"/>
    <property type="match status" value="1"/>
</dbReference>
<sequence>MANSNHIAKKNKMIKLKLVMEKLQKSFSLGKRLSMSDVEDLQEQHDHDEEPTSCHHFGDSRSTAAPPSSEDVKEGHFTAVAVDGDEARRFVVPLRYLTHPMFLALLEKAAEEYGFDHGGALTIPCRPSEIESILGERWNGGRPSSSRRRSNDNNNNCRRNSNDFMIQSY</sequence>
<keyword evidence="3" id="KW-1185">Reference proteome</keyword>
<dbReference type="InterPro" id="IPR003676">
    <property type="entry name" value="SAUR_fam"/>
</dbReference>
<evidence type="ECO:0000256" key="1">
    <source>
        <dbReference type="ARBA" id="ARBA00006974"/>
    </source>
</evidence>
<evidence type="ECO:0000256" key="2">
    <source>
        <dbReference type="SAM" id="MobiDB-lite"/>
    </source>
</evidence>
<protein>
    <submittedName>
        <fullName evidence="4">Protein SMALL AUXIN UP-REGULATED RNA 54</fullName>
    </submittedName>
</protein>
<reference evidence="4" key="2">
    <citation type="submission" date="2025-08" db="UniProtKB">
        <authorList>
            <consortium name="RefSeq"/>
        </authorList>
    </citation>
    <scope>IDENTIFICATION</scope>
    <source>
        <tissue evidence="4">Leaf</tissue>
    </source>
</reference>
<comment type="similarity">
    <text evidence="1">Belongs to the ARG7 family.</text>
</comment>
<dbReference type="Pfam" id="PF02519">
    <property type="entry name" value="Auxin_inducible"/>
    <property type="match status" value="1"/>
</dbReference>
<proteinExistence type="inferred from homology"/>
<gene>
    <name evidence="4" type="primary">LOC110777358</name>
</gene>